<evidence type="ECO:0000256" key="1">
    <source>
        <dbReference type="SAM" id="MobiDB-lite"/>
    </source>
</evidence>
<feature type="region of interest" description="Disordered" evidence="1">
    <location>
        <begin position="118"/>
        <end position="139"/>
    </location>
</feature>
<proteinExistence type="predicted"/>
<dbReference type="Proteomes" id="UP000797356">
    <property type="component" value="Chromosome 8"/>
</dbReference>
<dbReference type="OrthoDB" id="1671882at2759"/>
<evidence type="ECO:0000313" key="2">
    <source>
        <dbReference type="EMBL" id="KAG1358677.1"/>
    </source>
</evidence>
<accession>A0A8K0N696</accession>
<dbReference type="AlphaFoldDB" id="A0A8K0N696"/>
<evidence type="ECO:0000313" key="3">
    <source>
        <dbReference type="Proteomes" id="UP000797356"/>
    </source>
</evidence>
<name>A0A8K0N696_COCNU</name>
<dbReference type="EMBL" id="CM017879">
    <property type="protein sequence ID" value="KAG1358677.1"/>
    <property type="molecule type" value="Genomic_DNA"/>
</dbReference>
<keyword evidence="3" id="KW-1185">Reference proteome</keyword>
<gene>
    <name evidence="2" type="ORF">COCNU_08G001230</name>
</gene>
<sequence length="189" mass="20240">MLKEGHKHLPGLNKAVLKNIDACKELSVITRTSLGPSASTCLTLLCCTSSIRALLESWEESCFDMLNFAMLYLINSCFAGKLGRKLVIDSMEDGGDCEEVERSEARVGACQELSISEAGDGDCDNRQELDAPRADGGDGKECPNMDGECGKVVTTEAESGLCDGPCQGSLPPTYCQDPIIADEMKLMCS</sequence>
<protein>
    <submittedName>
        <fullName evidence="2">Uncharacterized protein</fullName>
    </submittedName>
</protein>
<reference evidence="2" key="2">
    <citation type="submission" date="2019-07" db="EMBL/GenBank/DDBJ databases">
        <authorList>
            <person name="Yang Y."/>
            <person name="Bocs S."/>
            <person name="Baudouin L."/>
        </authorList>
    </citation>
    <scope>NUCLEOTIDE SEQUENCE</scope>
    <source>
        <tissue evidence="2">Spear leaf of Hainan Tall coconut</tissue>
    </source>
</reference>
<comment type="caution">
    <text evidence="2">The sequence shown here is derived from an EMBL/GenBank/DDBJ whole genome shotgun (WGS) entry which is preliminary data.</text>
</comment>
<feature type="compositionally biased region" description="Basic and acidic residues" evidence="1">
    <location>
        <begin position="123"/>
        <end position="139"/>
    </location>
</feature>
<organism evidence="2 3">
    <name type="scientific">Cocos nucifera</name>
    <name type="common">Coconut palm</name>
    <dbReference type="NCBI Taxonomy" id="13894"/>
    <lineage>
        <taxon>Eukaryota</taxon>
        <taxon>Viridiplantae</taxon>
        <taxon>Streptophyta</taxon>
        <taxon>Embryophyta</taxon>
        <taxon>Tracheophyta</taxon>
        <taxon>Spermatophyta</taxon>
        <taxon>Magnoliopsida</taxon>
        <taxon>Liliopsida</taxon>
        <taxon>Arecaceae</taxon>
        <taxon>Arecoideae</taxon>
        <taxon>Cocoseae</taxon>
        <taxon>Attaleinae</taxon>
        <taxon>Cocos</taxon>
    </lineage>
</organism>
<reference evidence="2" key="1">
    <citation type="journal article" date="2017" name="Gigascience">
        <title>The genome draft of coconut (Cocos nucifera).</title>
        <authorList>
            <person name="Xiao Y."/>
            <person name="Xu P."/>
            <person name="Fan H."/>
            <person name="Baudouin L."/>
            <person name="Xia W."/>
            <person name="Bocs S."/>
            <person name="Xu J."/>
            <person name="Li Q."/>
            <person name="Guo A."/>
            <person name="Zhou L."/>
            <person name="Li J."/>
            <person name="Wu Y."/>
            <person name="Ma Z."/>
            <person name="Armero A."/>
            <person name="Issali A.E."/>
            <person name="Liu N."/>
            <person name="Peng M."/>
            <person name="Yang Y."/>
        </authorList>
    </citation>
    <scope>NUCLEOTIDE SEQUENCE</scope>
    <source>
        <tissue evidence="2">Spear leaf of Hainan Tall coconut</tissue>
    </source>
</reference>